<feature type="compositionally biased region" description="Low complexity" evidence="1">
    <location>
        <begin position="474"/>
        <end position="503"/>
    </location>
</feature>
<reference evidence="3 4" key="1">
    <citation type="submission" date="2019-03" db="EMBL/GenBank/DDBJ databases">
        <authorList>
            <person name="Gaulin E."/>
            <person name="Dumas B."/>
        </authorList>
    </citation>
    <scope>NUCLEOTIDE SEQUENCE [LARGE SCALE GENOMIC DNA]</scope>
    <source>
        <strain evidence="3">CBS 568.67</strain>
    </source>
</reference>
<sequence length="703" mass="76086">MSDDPTTAAATSLQRMIEALDRRVEMLLKEMDTLPERICRRHEEAQSNGANGSSNPNITISLRAFTQAIVDAAIAPRSPDAPKTHATDLCTVDIAHADESQLHCEGTEMPQLCLQHTSEEYNTSDMPTKRMTDESTESNVDVTVYAPGTDQVELAAPTDESSAVVLPPVMAETNISTPLPVTEDVDMEIDETNDDAVACSNAMPVETDTSASEAVTNDRHKLEDMPTEPTSDLFPTNDARQDDDDGDHTDADSSNRPSLTEDACLAMDVLHATTDASASALVPVEAAPAKSHDPLPPLTTDTETTSPDVDDEPPLVSTVSLPSVPKSAPVRRMVSCDEMSTTSDAPTASSRFMAHSDPVYPAAAIVTTNNNDATTREKPMRLSPRSPPLVDIAASTMPVQVISGKYGRGRSFGPVVTMVAEPQPPIARPARLAAYEPLVRTSTAAKSKTASATAPMETKSAKKLPSLPRVMVVPSSASADDTTSSSSSSCPSNDPSPTTVDSTTSRHKKRKLPTSISPTDDDSDVAIKQEIIATAPRPSPTNARVPQTTLFEWPNGEFHRAPHDWQCPVSTTKTMWAYWFRGDNVNQIGPFRFLKANDVSASHSRRLLVQGRMVIDHLVRIAITNVLADSADHIADMPASQFMAVFDRSFDILLGKTQDGRLMRDGFQTIQSEKVVYYMYGSVYEIMTEREKKAKKARGSFIG</sequence>
<feature type="compositionally biased region" description="Low complexity" evidence="1">
    <location>
        <begin position="298"/>
        <end position="307"/>
    </location>
</feature>
<feature type="region of interest" description="Disordered" evidence="1">
    <location>
        <begin position="203"/>
        <end position="259"/>
    </location>
</feature>
<dbReference type="EMBL" id="CAADRA010005362">
    <property type="protein sequence ID" value="VFT88969.1"/>
    <property type="molecule type" value="Genomic_DNA"/>
</dbReference>
<dbReference type="AlphaFoldDB" id="A0A485KV56"/>
<organism evidence="3 4">
    <name type="scientific">Aphanomyces stellatus</name>
    <dbReference type="NCBI Taxonomy" id="120398"/>
    <lineage>
        <taxon>Eukaryota</taxon>
        <taxon>Sar</taxon>
        <taxon>Stramenopiles</taxon>
        <taxon>Oomycota</taxon>
        <taxon>Saprolegniomycetes</taxon>
        <taxon>Saprolegniales</taxon>
        <taxon>Verrucalvaceae</taxon>
        <taxon>Aphanomyces</taxon>
    </lineage>
</organism>
<gene>
    <name evidence="3" type="primary">Aste57867_12115</name>
    <name evidence="2" type="ORF">As57867_012070</name>
    <name evidence="3" type="ORF">ASTE57867_12115</name>
</gene>
<keyword evidence="4" id="KW-1185">Reference proteome</keyword>
<feature type="compositionally biased region" description="Low complexity" evidence="1">
    <location>
        <begin position="442"/>
        <end position="454"/>
    </location>
</feature>
<protein>
    <submittedName>
        <fullName evidence="3">Aste57867_12115 protein</fullName>
    </submittedName>
</protein>
<dbReference type="EMBL" id="VJMH01005341">
    <property type="protein sequence ID" value="KAF0697121.1"/>
    <property type="molecule type" value="Genomic_DNA"/>
</dbReference>
<dbReference type="Proteomes" id="UP000332933">
    <property type="component" value="Unassembled WGS sequence"/>
</dbReference>
<feature type="region of interest" description="Disordered" evidence="1">
    <location>
        <begin position="287"/>
        <end position="317"/>
    </location>
</feature>
<evidence type="ECO:0000313" key="3">
    <source>
        <dbReference type="EMBL" id="VFT88969.1"/>
    </source>
</evidence>
<evidence type="ECO:0000313" key="2">
    <source>
        <dbReference type="EMBL" id="KAF0697121.1"/>
    </source>
</evidence>
<feature type="region of interest" description="Disordered" evidence="1">
    <location>
        <begin position="442"/>
        <end position="525"/>
    </location>
</feature>
<evidence type="ECO:0000256" key="1">
    <source>
        <dbReference type="SAM" id="MobiDB-lite"/>
    </source>
</evidence>
<accession>A0A485KV56</accession>
<evidence type="ECO:0000313" key="4">
    <source>
        <dbReference type="Proteomes" id="UP000332933"/>
    </source>
</evidence>
<name>A0A485KV56_9STRA</name>
<reference evidence="2" key="2">
    <citation type="submission" date="2019-06" db="EMBL/GenBank/DDBJ databases">
        <title>Genomics analysis of Aphanomyces spp. identifies a new class of oomycete effector associated with host adaptation.</title>
        <authorList>
            <person name="Gaulin E."/>
        </authorList>
    </citation>
    <scope>NUCLEOTIDE SEQUENCE</scope>
    <source>
        <strain evidence="2">CBS 578.67</strain>
    </source>
</reference>
<proteinExistence type="predicted"/>